<dbReference type="InterPro" id="IPR039672">
    <property type="entry name" value="MFS_2"/>
</dbReference>
<evidence type="ECO:0000256" key="8">
    <source>
        <dbReference type="SAM" id="Phobius"/>
    </source>
</evidence>
<keyword evidence="6 8" id="KW-1133">Transmembrane helix</keyword>
<dbReference type="Gene3D" id="1.20.1250.20">
    <property type="entry name" value="MFS general substrate transporter like domains"/>
    <property type="match status" value="1"/>
</dbReference>
<dbReference type="EMBL" id="CP036280">
    <property type="protein sequence ID" value="QDU71520.1"/>
    <property type="molecule type" value="Genomic_DNA"/>
</dbReference>
<name>A0A518BX16_9BACT</name>
<feature type="transmembrane region" description="Helical" evidence="8">
    <location>
        <begin position="438"/>
        <end position="464"/>
    </location>
</feature>
<feature type="transmembrane region" description="Helical" evidence="8">
    <location>
        <begin position="139"/>
        <end position="168"/>
    </location>
</feature>
<evidence type="ECO:0000256" key="6">
    <source>
        <dbReference type="ARBA" id="ARBA00022989"/>
    </source>
</evidence>
<dbReference type="GO" id="GO:0006814">
    <property type="term" value="P:sodium ion transport"/>
    <property type="evidence" value="ECO:0007669"/>
    <property type="project" value="InterPro"/>
</dbReference>
<keyword evidence="3" id="KW-0813">Transport</keyword>
<feature type="transmembrane region" description="Helical" evidence="8">
    <location>
        <begin position="394"/>
        <end position="417"/>
    </location>
</feature>
<feature type="transmembrane region" description="Helical" evidence="8">
    <location>
        <begin position="230"/>
        <end position="252"/>
    </location>
</feature>
<dbReference type="KEGG" id="mcad:Pan265_13700"/>
<evidence type="ECO:0000256" key="3">
    <source>
        <dbReference type="ARBA" id="ARBA00022448"/>
    </source>
</evidence>
<dbReference type="InterPro" id="IPR018043">
    <property type="entry name" value="Na/Gal_symport_CS"/>
</dbReference>
<feature type="transmembrane region" description="Helical" evidence="8">
    <location>
        <begin position="280"/>
        <end position="301"/>
    </location>
</feature>
<dbReference type="GO" id="GO:0008643">
    <property type="term" value="P:carbohydrate transport"/>
    <property type="evidence" value="ECO:0007669"/>
    <property type="project" value="InterPro"/>
</dbReference>
<keyword evidence="7 8" id="KW-0472">Membrane</keyword>
<organism evidence="9 10">
    <name type="scientific">Mucisphaera calidilacus</name>
    <dbReference type="NCBI Taxonomy" id="2527982"/>
    <lineage>
        <taxon>Bacteria</taxon>
        <taxon>Pseudomonadati</taxon>
        <taxon>Planctomycetota</taxon>
        <taxon>Phycisphaerae</taxon>
        <taxon>Phycisphaerales</taxon>
        <taxon>Phycisphaeraceae</taxon>
        <taxon>Mucisphaera</taxon>
    </lineage>
</organism>
<evidence type="ECO:0000256" key="2">
    <source>
        <dbReference type="ARBA" id="ARBA00009617"/>
    </source>
</evidence>
<dbReference type="Proteomes" id="UP000320386">
    <property type="component" value="Chromosome"/>
</dbReference>
<comment type="similarity">
    <text evidence="2">Belongs to the sodium:galactoside symporter (TC 2.A.2) family.</text>
</comment>
<feature type="transmembrane region" description="Helical" evidence="8">
    <location>
        <begin position="321"/>
        <end position="340"/>
    </location>
</feature>
<reference evidence="9 10" key="1">
    <citation type="submission" date="2019-02" db="EMBL/GenBank/DDBJ databases">
        <title>Deep-cultivation of Planctomycetes and their phenomic and genomic characterization uncovers novel biology.</title>
        <authorList>
            <person name="Wiegand S."/>
            <person name="Jogler M."/>
            <person name="Boedeker C."/>
            <person name="Pinto D."/>
            <person name="Vollmers J."/>
            <person name="Rivas-Marin E."/>
            <person name="Kohn T."/>
            <person name="Peeters S.H."/>
            <person name="Heuer A."/>
            <person name="Rast P."/>
            <person name="Oberbeckmann S."/>
            <person name="Bunk B."/>
            <person name="Jeske O."/>
            <person name="Meyerdierks A."/>
            <person name="Storesund J.E."/>
            <person name="Kallscheuer N."/>
            <person name="Luecker S."/>
            <person name="Lage O.M."/>
            <person name="Pohl T."/>
            <person name="Merkel B.J."/>
            <person name="Hornburger P."/>
            <person name="Mueller R.-W."/>
            <person name="Bruemmer F."/>
            <person name="Labrenz M."/>
            <person name="Spormann A.M."/>
            <person name="Op den Camp H."/>
            <person name="Overmann J."/>
            <person name="Amann R."/>
            <person name="Jetten M.S.M."/>
            <person name="Mascher T."/>
            <person name="Medema M.H."/>
            <person name="Devos D.P."/>
            <person name="Kaster A.-K."/>
            <person name="Ovreas L."/>
            <person name="Rohde M."/>
            <person name="Galperin M.Y."/>
            <person name="Jogler C."/>
        </authorList>
    </citation>
    <scope>NUCLEOTIDE SEQUENCE [LARGE SCALE GENOMIC DNA]</scope>
    <source>
        <strain evidence="9 10">Pan265</strain>
    </source>
</reference>
<feature type="transmembrane region" description="Helical" evidence="8">
    <location>
        <begin position="93"/>
        <end position="119"/>
    </location>
</feature>
<dbReference type="AlphaFoldDB" id="A0A518BX16"/>
<dbReference type="RefSeq" id="WP_236254799.1">
    <property type="nucleotide sequence ID" value="NZ_CP036280.1"/>
</dbReference>
<dbReference type="InterPro" id="IPR036259">
    <property type="entry name" value="MFS_trans_sf"/>
</dbReference>
<feature type="transmembrane region" description="Helical" evidence="8">
    <location>
        <begin position="44"/>
        <end position="64"/>
    </location>
</feature>
<evidence type="ECO:0000256" key="5">
    <source>
        <dbReference type="ARBA" id="ARBA00022692"/>
    </source>
</evidence>
<gene>
    <name evidence="9" type="primary">uidB_2</name>
    <name evidence="9" type="ORF">Pan265_13700</name>
</gene>
<evidence type="ECO:0000256" key="4">
    <source>
        <dbReference type="ARBA" id="ARBA00022475"/>
    </source>
</evidence>
<dbReference type="PANTHER" id="PTHR11328:SF24">
    <property type="entry name" value="MAJOR FACILITATOR SUPERFAMILY (MFS) PROFILE DOMAIN-CONTAINING PROTEIN"/>
    <property type="match status" value="1"/>
</dbReference>
<keyword evidence="10" id="KW-1185">Reference proteome</keyword>
<keyword evidence="4" id="KW-1003">Cell membrane</keyword>
<evidence type="ECO:0000313" key="9">
    <source>
        <dbReference type="EMBL" id="QDU71520.1"/>
    </source>
</evidence>
<sequence length="525" mass="58498">MTTHASTASHDQTQQRLSLGTKVAAGSGEAVINLGINMPKAFGFVIYNLVMGVDAVLLGLVLALPRLWDGLIDPIMGSISDNTRGRWGRRKPYMLVGGLLSALGMALICVPPTFLASLFSDDQKHGISFWWFDLSFTALDWMAALYFILVSLAFYTFLTIFSVPYGALTMELTSDYHERTRLMSFRTTFTYISGICFGWILYATTADYFVELAREAGADDPVKTGEIYGTWVVGGVMALAILAASMIPTLFVKEPYQHQKRQQSKVPLLKGLGQTLTQPAFVLIIAAYTLAFFGIIMVIHLGNYISIYHVHAGDKQDGFLAQSWAQTFAPFVGLGTVFLLNRLSGVIEKKSAWTFFMGVSLIGAVMTWFFYSPDIAAYRQVIDLGFWGWSIDLYLHPLTLAFVLLFPGMGATLVLSYSMIADVCDLDELKTGHRREGMYWAVFNWIQKSALALSLLMTGFTLSISGFDEELTIQSDSTLTSMRLWFTCTMVVTFTLTILLVLLIPISRKRMDEVQAQLRERREAV</sequence>
<dbReference type="GO" id="GO:0015293">
    <property type="term" value="F:symporter activity"/>
    <property type="evidence" value="ECO:0007669"/>
    <property type="project" value="InterPro"/>
</dbReference>
<feature type="transmembrane region" description="Helical" evidence="8">
    <location>
        <begin position="189"/>
        <end position="210"/>
    </location>
</feature>
<evidence type="ECO:0000256" key="7">
    <source>
        <dbReference type="ARBA" id="ARBA00023136"/>
    </source>
</evidence>
<dbReference type="Pfam" id="PF13347">
    <property type="entry name" value="MFS_2"/>
    <property type="match status" value="1"/>
</dbReference>
<accession>A0A518BX16</accession>
<dbReference type="SUPFAM" id="SSF103473">
    <property type="entry name" value="MFS general substrate transporter"/>
    <property type="match status" value="1"/>
</dbReference>
<dbReference type="PROSITE" id="PS00872">
    <property type="entry name" value="NA_GALACTOSIDE_SYMP"/>
    <property type="match status" value="1"/>
</dbReference>
<feature type="transmembrane region" description="Helical" evidence="8">
    <location>
        <begin position="352"/>
        <end position="371"/>
    </location>
</feature>
<protein>
    <submittedName>
        <fullName evidence="9">Glucuronide carrier protein</fullName>
    </submittedName>
</protein>
<comment type="subcellular location">
    <subcellularLocation>
        <location evidence="1">Cell membrane</location>
        <topology evidence="1">Multi-pass membrane protein</topology>
    </subcellularLocation>
</comment>
<proteinExistence type="inferred from homology"/>
<evidence type="ECO:0000313" key="10">
    <source>
        <dbReference type="Proteomes" id="UP000320386"/>
    </source>
</evidence>
<dbReference type="PANTHER" id="PTHR11328">
    <property type="entry name" value="MAJOR FACILITATOR SUPERFAMILY DOMAIN-CONTAINING PROTEIN"/>
    <property type="match status" value="1"/>
</dbReference>
<dbReference type="GO" id="GO:0005886">
    <property type="term" value="C:plasma membrane"/>
    <property type="evidence" value="ECO:0007669"/>
    <property type="project" value="UniProtKB-SubCell"/>
</dbReference>
<keyword evidence="5 8" id="KW-0812">Transmembrane</keyword>
<evidence type="ECO:0000256" key="1">
    <source>
        <dbReference type="ARBA" id="ARBA00004651"/>
    </source>
</evidence>
<feature type="transmembrane region" description="Helical" evidence="8">
    <location>
        <begin position="484"/>
        <end position="504"/>
    </location>
</feature>